<dbReference type="Gene3D" id="2.10.260.10">
    <property type="match status" value="1"/>
</dbReference>
<dbReference type="InterPro" id="IPR007159">
    <property type="entry name" value="SpoVT-AbrB_dom"/>
</dbReference>
<protein>
    <recommendedName>
        <fullName evidence="1">SpoVT-AbrB domain-containing protein</fullName>
    </recommendedName>
</protein>
<dbReference type="Proteomes" id="UP000254060">
    <property type="component" value="Unassembled WGS sequence"/>
</dbReference>
<dbReference type="SMART" id="SM00966">
    <property type="entry name" value="SpoVT_AbrB"/>
    <property type="match status" value="1"/>
</dbReference>
<dbReference type="EMBL" id="UGGP01000001">
    <property type="protein sequence ID" value="STO07153.1"/>
    <property type="molecule type" value="Genomic_DNA"/>
</dbReference>
<feature type="domain" description="SpoVT-AbrB" evidence="1">
    <location>
        <begin position="15"/>
        <end position="57"/>
    </location>
</feature>
<name>A0A377FS24_9BACL</name>
<dbReference type="STRING" id="1397694.GCA_000702585_01014"/>
<evidence type="ECO:0000259" key="1">
    <source>
        <dbReference type="SMART" id="SM00966"/>
    </source>
</evidence>
<accession>A0A377FS24</accession>
<dbReference type="Pfam" id="PF04014">
    <property type="entry name" value="MazE_antitoxin"/>
    <property type="match status" value="1"/>
</dbReference>
<dbReference type="OrthoDB" id="9892720at2"/>
<evidence type="ECO:0000313" key="2">
    <source>
        <dbReference type="EMBL" id="STO07153.1"/>
    </source>
</evidence>
<dbReference type="RefSeq" id="WP_029334276.1">
    <property type="nucleotide sequence ID" value="NZ_UGGP01000001.1"/>
</dbReference>
<proteinExistence type="predicted"/>
<sequence>MARRVTNDRSKVVVRKVGGSKGVTLPKALSADIGDQFYIQQHHDGTIILTPLEKPKILKNVFADVNEETYADLYEVILEEVGKEAE</sequence>
<organism evidence="2 3">
    <name type="scientific">Exiguobacterium aurantiacum</name>
    <dbReference type="NCBI Taxonomy" id="33987"/>
    <lineage>
        <taxon>Bacteria</taxon>
        <taxon>Bacillati</taxon>
        <taxon>Bacillota</taxon>
        <taxon>Bacilli</taxon>
        <taxon>Bacillales</taxon>
        <taxon>Bacillales Family XII. Incertae Sedis</taxon>
        <taxon>Exiguobacterium</taxon>
    </lineage>
</organism>
<gene>
    <name evidence="2" type="ORF">NCTC13163_00498</name>
</gene>
<reference evidence="2 3" key="1">
    <citation type="submission" date="2018-06" db="EMBL/GenBank/DDBJ databases">
        <authorList>
            <consortium name="Pathogen Informatics"/>
            <person name="Doyle S."/>
        </authorList>
    </citation>
    <scope>NUCLEOTIDE SEQUENCE [LARGE SCALE GENOMIC DNA]</scope>
    <source>
        <strain evidence="2 3">NCTC13163</strain>
    </source>
</reference>
<evidence type="ECO:0000313" key="3">
    <source>
        <dbReference type="Proteomes" id="UP000254060"/>
    </source>
</evidence>
<dbReference type="SUPFAM" id="SSF89447">
    <property type="entry name" value="AbrB/MazE/MraZ-like"/>
    <property type="match status" value="1"/>
</dbReference>
<dbReference type="GO" id="GO:0003677">
    <property type="term" value="F:DNA binding"/>
    <property type="evidence" value="ECO:0007669"/>
    <property type="project" value="InterPro"/>
</dbReference>
<dbReference type="AlphaFoldDB" id="A0A377FS24"/>
<dbReference type="InterPro" id="IPR037914">
    <property type="entry name" value="SpoVT-AbrB_sf"/>
</dbReference>